<keyword evidence="4" id="KW-1185">Reference proteome</keyword>
<dbReference type="Proteomes" id="UP000008037">
    <property type="component" value="Chromosome"/>
</dbReference>
<sequence>MAILLATALLPIHAFATEEDGALKIVFIDVGQGDSTLIILPNGKTLLIDGGERDQDKTVLSALQEHNVSKIDVMVATHPHADHIGGLIGVIDAMDVGQIIDSGQVHTTQTFLDFVETIESNQIPLVSVHEGDSIELDPNIDIRVLNPPATLPDRAYNEEEFNNNSVVIKLTYGEFTAIFPGDIELETESRLSSKDIDVDILVASHHGSRGSNTAQYLEAASPEVIVIYAGADNDYGHPHDESLDRINAAGVQHIFRTDIDGTIVLTTNGSSDYTLETVESGKIVVVPEFEYALLITSISLISLIVLINSGRIWKSSRPV</sequence>
<protein>
    <submittedName>
        <fullName evidence="3">Putative metallo-beta-lactamase family protein</fullName>
    </submittedName>
</protein>
<evidence type="ECO:0000313" key="4">
    <source>
        <dbReference type="Proteomes" id="UP000008037"/>
    </source>
</evidence>
<dbReference type="SMART" id="SM00849">
    <property type="entry name" value="Lactamase_B"/>
    <property type="match status" value="1"/>
</dbReference>
<organism evidence="3 4">
    <name type="scientific">Nitrososphaera gargensis (strain Ga9.2)</name>
    <dbReference type="NCBI Taxonomy" id="1237085"/>
    <lineage>
        <taxon>Archaea</taxon>
        <taxon>Nitrososphaerota</taxon>
        <taxon>Nitrososphaeria</taxon>
        <taxon>Nitrososphaerales</taxon>
        <taxon>Nitrososphaeraceae</taxon>
        <taxon>Nitrososphaera</taxon>
    </lineage>
</organism>
<keyword evidence="1" id="KW-0812">Transmembrane</keyword>
<proteinExistence type="predicted"/>
<dbReference type="InterPro" id="IPR052159">
    <property type="entry name" value="Competence_DNA_uptake"/>
</dbReference>
<dbReference type="SUPFAM" id="SSF56281">
    <property type="entry name" value="Metallo-hydrolase/oxidoreductase"/>
    <property type="match status" value="1"/>
</dbReference>
<dbReference type="STRING" id="1237085.Ngar_c10530"/>
<feature type="domain" description="Metallo-beta-lactamase" evidence="2">
    <location>
        <begin position="32"/>
        <end position="231"/>
    </location>
</feature>
<dbReference type="PANTHER" id="PTHR30619:SF1">
    <property type="entry name" value="RECOMBINATION PROTEIN 2"/>
    <property type="match status" value="1"/>
</dbReference>
<dbReference type="BioCyc" id="CNIT1237085:G1324-1051-MONOMER"/>
<dbReference type="AlphaFoldDB" id="K0IE08"/>
<dbReference type="EMBL" id="CP002408">
    <property type="protein sequence ID" value="AFU57995.1"/>
    <property type="molecule type" value="Genomic_DNA"/>
</dbReference>
<gene>
    <name evidence="3" type="ordered locus">Ngar_c10530</name>
</gene>
<dbReference type="CDD" id="cd07731">
    <property type="entry name" value="ComA-like_MBL-fold"/>
    <property type="match status" value="1"/>
</dbReference>
<dbReference type="Gene3D" id="3.60.15.10">
    <property type="entry name" value="Ribonuclease Z/Hydroxyacylglutathione hydrolase-like"/>
    <property type="match status" value="1"/>
</dbReference>
<dbReference type="HOGENOM" id="CLU_010363_0_3_2"/>
<keyword evidence="1" id="KW-1133">Transmembrane helix</keyword>
<dbReference type="Pfam" id="PF00753">
    <property type="entry name" value="Lactamase_B"/>
    <property type="match status" value="1"/>
</dbReference>
<dbReference type="KEGG" id="nga:Ngar_c10530"/>
<evidence type="ECO:0000256" key="1">
    <source>
        <dbReference type="SAM" id="Phobius"/>
    </source>
</evidence>
<dbReference type="InterPro" id="IPR036866">
    <property type="entry name" value="RibonucZ/Hydroxyglut_hydro"/>
</dbReference>
<dbReference type="InterPro" id="IPR001279">
    <property type="entry name" value="Metallo-B-lactamas"/>
</dbReference>
<feature type="transmembrane region" description="Helical" evidence="1">
    <location>
        <begin position="289"/>
        <end position="307"/>
    </location>
</feature>
<name>K0IE08_NITGG</name>
<accession>K0IE08</accession>
<evidence type="ECO:0000259" key="2">
    <source>
        <dbReference type="SMART" id="SM00849"/>
    </source>
</evidence>
<evidence type="ECO:0000313" key="3">
    <source>
        <dbReference type="EMBL" id="AFU57995.1"/>
    </source>
</evidence>
<dbReference type="PANTHER" id="PTHR30619">
    <property type="entry name" value="DNA INTERNALIZATION/COMPETENCE PROTEIN COMEC/REC2"/>
    <property type="match status" value="1"/>
</dbReference>
<reference evidence="3 4" key="1">
    <citation type="journal article" date="2012" name="Environ. Microbiol.">
        <title>The genome of the ammonia-oxidizing Candidatus Nitrososphaera gargensis: insights into metabolic versatility and environmental adaptations.</title>
        <authorList>
            <person name="Spang A."/>
            <person name="Poehlein A."/>
            <person name="Offre P."/>
            <person name="Zumbragel S."/>
            <person name="Haider S."/>
            <person name="Rychlik N."/>
            <person name="Nowka B."/>
            <person name="Schmeisser C."/>
            <person name="Lebedeva E.V."/>
            <person name="Rattei T."/>
            <person name="Bohm C."/>
            <person name="Schmid M."/>
            <person name="Galushko A."/>
            <person name="Hatzenpichler R."/>
            <person name="Weinmaier T."/>
            <person name="Daniel R."/>
            <person name="Schleper C."/>
            <person name="Spieck E."/>
            <person name="Streit W."/>
            <person name="Wagner M."/>
        </authorList>
    </citation>
    <scope>NUCLEOTIDE SEQUENCE [LARGE SCALE GENOMIC DNA]</scope>
    <source>
        <strain evidence="4">Ga9.2</strain>
    </source>
</reference>
<dbReference type="InterPro" id="IPR035681">
    <property type="entry name" value="ComA-like_MBL"/>
</dbReference>
<keyword evidence="1" id="KW-0472">Membrane</keyword>
<dbReference type="InParanoid" id="K0IE08"/>